<dbReference type="Gene3D" id="3.90.70.10">
    <property type="entry name" value="Cysteine proteinases"/>
    <property type="match status" value="1"/>
</dbReference>
<reference evidence="7" key="1">
    <citation type="submission" date="2021-01" db="EMBL/GenBank/DDBJ databases">
        <authorList>
            <person name="Corre E."/>
            <person name="Pelletier E."/>
            <person name="Niang G."/>
            <person name="Scheremetjew M."/>
            <person name="Finn R."/>
            <person name="Kale V."/>
            <person name="Holt S."/>
            <person name="Cochrane G."/>
            <person name="Meng A."/>
            <person name="Brown T."/>
            <person name="Cohen L."/>
        </authorList>
    </citation>
    <scope>NUCLEOTIDE SEQUENCE</scope>
</reference>
<feature type="chain" id="PRO_5030671656" evidence="4">
    <location>
        <begin position="17"/>
        <end position="388"/>
    </location>
</feature>
<dbReference type="InterPro" id="IPR038765">
    <property type="entry name" value="Papain-like_cys_pep_sf"/>
</dbReference>
<keyword evidence="4" id="KW-0732">Signal</keyword>
<accession>A0A7S1AHC5</accession>
<gene>
    <name evidence="7" type="ORF">NSCI0253_LOCUS28596</name>
</gene>
<dbReference type="PROSITE" id="PS00640">
    <property type="entry name" value="THIOL_PROTEASE_ASN"/>
    <property type="match status" value="1"/>
</dbReference>
<dbReference type="Pfam" id="PF08246">
    <property type="entry name" value="Inhibitor_I29"/>
    <property type="match status" value="1"/>
</dbReference>
<protein>
    <submittedName>
        <fullName evidence="7">Uncharacterized protein</fullName>
    </submittedName>
</protein>
<dbReference type="GO" id="GO:0008234">
    <property type="term" value="F:cysteine-type peptidase activity"/>
    <property type="evidence" value="ECO:0007669"/>
    <property type="project" value="InterPro"/>
</dbReference>
<feature type="signal peptide" evidence="4">
    <location>
        <begin position="1"/>
        <end position="16"/>
    </location>
</feature>
<evidence type="ECO:0000259" key="6">
    <source>
        <dbReference type="SMART" id="SM00848"/>
    </source>
</evidence>
<evidence type="ECO:0000256" key="4">
    <source>
        <dbReference type="SAM" id="SignalP"/>
    </source>
</evidence>
<dbReference type="Pfam" id="PF00112">
    <property type="entry name" value="Peptidase_C1"/>
    <property type="match status" value="1"/>
</dbReference>
<dbReference type="PROSITE" id="PS00139">
    <property type="entry name" value="THIOL_PROTEASE_CYS"/>
    <property type="match status" value="1"/>
</dbReference>
<comment type="similarity">
    <text evidence="1">Belongs to the peptidase C1 family.</text>
</comment>
<keyword evidence="3" id="KW-1015">Disulfide bond</keyword>
<evidence type="ECO:0000313" key="7">
    <source>
        <dbReference type="EMBL" id="CAD8854245.1"/>
    </source>
</evidence>
<feature type="domain" description="Cathepsin propeptide inhibitor" evidence="6">
    <location>
        <begin position="60"/>
        <end position="114"/>
    </location>
</feature>
<evidence type="ECO:0000259" key="5">
    <source>
        <dbReference type="SMART" id="SM00645"/>
    </source>
</evidence>
<dbReference type="PANTHER" id="PTHR12411">
    <property type="entry name" value="CYSTEINE PROTEASE FAMILY C1-RELATED"/>
    <property type="match status" value="1"/>
</dbReference>
<dbReference type="PRINTS" id="PR00705">
    <property type="entry name" value="PAPAIN"/>
</dbReference>
<keyword evidence="2" id="KW-0865">Zymogen</keyword>
<dbReference type="InterPro" id="IPR013128">
    <property type="entry name" value="Peptidase_C1A"/>
</dbReference>
<dbReference type="InterPro" id="IPR039417">
    <property type="entry name" value="Peptidase_C1A_papain-like"/>
</dbReference>
<dbReference type="AlphaFoldDB" id="A0A7S1AHC5"/>
<dbReference type="SUPFAM" id="SSF54001">
    <property type="entry name" value="Cysteine proteinases"/>
    <property type="match status" value="1"/>
</dbReference>
<dbReference type="SMART" id="SM00848">
    <property type="entry name" value="Inhibitor_I29"/>
    <property type="match status" value="1"/>
</dbReference>
<dbReference type="CDD" id="cd02248">
    <property type="entry name" value="Peptidase_C1A"/>
    <property type="match status" value="1"/>
</dbReference>
<dbReference type="InterPro" id="IPR000668">
    <property type="entry name" value="Peptidase_C1A_C"/>
</dbReference>
<sequence length="388" mass="42890">MFRFLIFTCWVPLSWSADAVEDSETKACLPSDFFDPESDALSMSLLQFDKKRVHGIHEKWEVFKAEHGKVYLNAEEELLRFASFVDNLDRAAHIDEGDALYGASMFSDMHASEFSDLFLGLPNFPSSTLGQWLGAPTWSAPSAPARYPEFEKYVSGKKILTSLDWRQYGAVTAVKNQGLCGSCWAFSAIGDVEGSWFLRGNELMNLSEQLLVSCDTQNSGCSGGWPFLAFEKLMVSGAFPMTDYPYNDATLYGTTTKCLNEIQPSLTVDVLGYVFVSVLNYDDGETRMMHQIIAGPMSIVLNATAMQLYLSGVSKPKECGSDISAVNHAVLAVGFGVELGDPYWLIKNSWSASWGESGYYRIFRGLNMCALATVSVTTSLPEVPCEDR</sequence>
<evidence type="ECO:0000256" key="1">
    <source>
        <dbReference type="ARBA" id="ARBA00008455"/>
    </source>
</evidence>
<dbReference type="InterPro" id="IPR025660">
    <property type="entry name" value="Pept_his_AS"/>
</dbReference>
<dbReference type="PROSITE" id="PS00639">
    <property type="entry name" value="THIOL_PROTEASE_HIS"/>
    <property type="match status" value="1"/>
</dbReference>
<evidence type="ECO:0000256" key="3">
    <source>
        <dbReference type="ARBA" id="ARBA00023157"/>
    </source>
</evidence>
<dbReference type="GO" id="GO:0006508">
    <property type="term" value="P:proteolysis"/>
    <property type="evidence" value="ECO:0007669"/>
    <property type="project" value="InterPro"/>
</dbReference>
<feature type="domain" description="Peptidase C1A papain C-terminal" evidence="5">
    <location>
        <begin position="159"/>
        <end position="379"/>
    </location>
</feature>
<dbReference type="InterPro" id="IPR000169">
    <property type="entry name" value="Pept_cys_AS"/>
</dbReference>
<organism evidence="7">
    <name type="scientific">Noctiluca scintillans</name>
    <name type="common">Sea sparkle</name>
    <name type="synonym">Red tide dinoflagellate</name>
    <dbReference type="NCBI Taxonomy" id="2966"/>
    <lineage>
        <taxon>Eukaryota</taxon>
        <taxon>Sar</taxon>
        <taxon>Alveolata</taxon>
        <taxon>Dinophyceae</taxon>
        <taxon>Noctilucales</taxon>
        <taxon>Noctilucaceae</taxon>
        <taxon>Noctiluca</taxon>
    </lineage>
</organism>
<dbReference type="SMART" id="SM00645">
    <property type="entry name" value="Pept_C1"/>
    <property type="match status" value="1"/>
</dbReference>
<dbReference type="InterPro" id="IPR013201">
    <property type="entry name" value="Prot_inhib_I29"/>
</dbReference>
<dbReference type="EMBL" id="HBFQ01040332">
    <property type="protein sequence ID" value="CAD8854245.1"/>
    <property type="molecule type" value="Transcribed_RNA"/>
</dbReference>
<name>A0A7S1AHC5_NOCSC</name>
<proteinExistence type="inferred from homology"/>
<evidence type="ECO:0000256" key="2">
    <source>
        <dbReference type="ARBA" id="ARBA00023145"/>
    </source>
</evidence>
<dbReference type="InterPro" id="IPR025661">
    <property type="entry name" value="Pept_asp_AS"/>
</dbReference>